<evidence type="ECO:0000256" key="1">
    <source>
        <dbReference type="ARBA" id="ARBA00000971"/>
    </source>
</evidence>
<evidence type="ECO:0000256" key="3">
    <source>
        <dbReference type="ARBA" id="ARBA00023110"/>
    </source>
</evidence>
<gene>
    <name evidence="8" type="ORF">CSSPTR1EN2_LOCUS1369</name>
</gene>
<accession>A0ABP0TB84</accession>
<evidence type="ECO:0000313" key="9">
    <source>
        <dbReference type="Proteomes" id="UP001497512"/>
    </source>
</evidence>
<dbReference type="InterPro" id="IPR001179">
    <property type="entry name" value="PPIase_FKBP_dom"/>
</dbReference>
<keyword evidence="9" id="KW-1185">Reference proteome</keyword>
<keyword evidence="6" id="KW-0812">Transmembrane</keyword>
<dbReference type="EMBL" id="OZ019893">
    <property type="protein sequence ID" value="CAK9191395.1"/>
    <property type="molecule type" value="Genomic_DNA"/>
</dbReference>
<dbReference type="Pfam" id="PF00254">
    <property type="entry name" value="FKBP_C"/>
    <property type="match status" value="1"/>
</dbReference>
<keyword evidence="4 5" id="KW-0413">Isomerase</keyword>
<evidence type="ECO:0000256" key="5">
    <source>
        <dbReference type="PROSITE-ProRule" id="PRU00277"/>
    </source>
</evidence>
<feature type="non-terminal residue" evidence="8">
    <location>
        <position position="207"/>
    </location>
</feature>
<proteinExistence type="predicted"/>
<evidence type="ECO:0000256" key="2">
    <source>
        <dbReference type="ARBA" id="ARBA00013194"/>
    </source>
</evidence>
<dbReference type="PANTHER" id="PTHR43811:SF26">
    <property type="entry name" value="PEPTIDYL-PROLYL CIS-TRANS ISOMERASE FKBP16-1, CHLOROPLASTIC"/>
    <property type="match status" value="1"/>
</dbReference>
<keyword evidence="6" id="KW-1133">Transmembrane helix</keyword>
<dbReference type="Gene3D" id="3.10.50.40">
    <property type="match status" value="1"/>
</dbReference>
<name>A0ABP0TB84_9BRYO</name>
<dbReference type="SUPFAM" id="SSF54534">
    <property type="entry name" value="FKBP-like"/>
    <property type="match status" value="1"/>
</dbReference>
<reference evidence="8 9" key="1">
    <citation type="submission" date="2024-02" db="EMBL/GenBank/DDBJ databases">
        <authorList>
            <consortium name="ELIXIR-Norway"/>
            <consortium name="Elixir Norway"/>
        </authorList>
    </citation>
    <scope>NUCLEOTIDE SEQUENCE [LARGE SCALE GENOMIC DNA]</scope>
</reference>
<dbReference type="InterPro" id="IPR046357">
    <property type="entry name" value="PPIase_dom_sf"/>
</dbReference>
<dbReference type="Proteomes" id="UP001497512">
    <property type="component" value="Chromosome 1"/>
</dbReference>
<evidence type="ECO:0000256" key="6">
    <source>
        <dbReference type="SAM" id="Phobius"/>
    </source>
</evidence>
<organism evidence="8 9">
    <name type="scientific">Sphagnum troendelagicum</name>
    <dbReference type="NCBI Taxonomy" id="128251"/>
    <lineage>
        <taxon>Eukaryota</taxon>
        <taxon>Viridiplantae</taxon>
        <taxon>Streptophyta</taxon>
        <taxon>Embryophyta</taxon>
        <taxon>Bryophyta</taxon>
        <taxon>Sphagnophytina</taxon>
        <taxon>Sphagnopsida</taxon>
        <taxon>Sphagnales</taxon>
        <taxon>Sphagnaceae</taxon>
        <taxon>Sphagnum</taxon>
    </lineage>
</organism>
<dbReference type="PROSITE" id="PS50059">
    <property type="entry name" value="FKBP_PPIASE"/>
    <property type="match status" value="1"/>
</dbReference>
<sequence>TYRTTATEEKQEVSCGMQQQQEAFRGGVMILTRRSLVSLMGAAMALNAAASSAIAASIPLMVEPDLPRFRKTPSGVKIQEVVEGSGLEANNGDLVEFNYVCRRSNGYFVYSTVDQFGGESQPVVLPLGEGKIITGLEEVIVGMKPGGKRRALVPPAVGYVDLSLGPQPQEFGPRRSLISHANEPLVFEVQLLKIKSCSAGDSSKQLC</sequence>
<evidence type="ECO:0000313" key="8">
    <source>
        <dbReference type="EMBL" id="CAK9191395.1"/>
    </source>
</evidence>
<feature type="domain" description="PPIase FKBP-type" evidence="7">
    <location>
        <begin position="92"/>
        <end position="195"/>
    </location>
</feature>
<keyword evidence="3 5" id="KW-0697">Rotamase</keyword>
<comment type="catalytic activity">
    <reaction evidence="1 5">
        <text>[protein]-peptidylproline (omega=180) = [protein]-peptidylproline (omega=0)</text>
        <dbReference type="Rhea" id="RHEA:16237"/>
        <dbReference type="Rhea" id="RHEA-COMP:10747"/>
        <dbReference type="Rhea" id="RHEA-COMP:10748"/>
        <dbReference type="ChEBI" id="CHEBI:83833"/>
        <dbReference type="ChEBI" id="CHEBI:83834"/>
        <dbReference type="EC" id="5.2.1.8"/>
    </reaction>
</comment>
<evidence type="ECO:0000259" key="7">
    <source>
        <dbReference type="PROSITE" id="PS50059"/>
    </source>
</evidence>
<evidence type="ECO:0000256" key="4">
    <source>
        <dbReference type="ARBA" id="ARBA00023235"/>
    </source>
</evidence>
<feature type="transmembrane region" description="Helical" evidence="6">
    <location>
        <begin position="39"/>
        <end position="62"/>
    </location>
</feature>
<protein>
    <recommendedName>
        <fullName evidence="2 5">peptidylprolyl isomerase</fullName>
        <ecNumber evidence="2 5">5.2.1.8</ecNumber>
    </recommendedName>
</protein>
<dbReference type="EC" id="5.2.1.8" evidence="2 5"/>
<keyword evidence="6" id="KW-0472">Membrane</keyword>
<dbReference type="PANTHER" id="PTHR43811">
    <property type="entry name" value="FKBP-TYPE PEPTIDYL-PROLYL CIS-TRANS ISOMERASE FKPA"/>
    <property type="match status" value="1"/>
</dbReference>